<gene>
    <name evidence="15" type="primary">speH</name>
    <name evidence="16" type="ORF">TAGGR_1285</name>
</gene>
<feature type="chain" id="PRO_5023545551" description="S-adenosylmethionine decarboxylase beta chain" evidence="15">
    <location>
        <begin position="1"/>
        <end position="64"/>
    </location>
</feature>
<feature type="chain" id="PRO_5023545550" description="S-adenosylmethionine decarboxylase alpha chain" evidence="15">
    <location>
        <begin position="65"/>
        <end position="137"/>
    </location>
</feature>
<feature type="modified residue" description="Pyruvic acid (Ser); by autocatalysis" evidence="15">
    <location>
        <position position="65"/>
    </location>
</feature>
<evidence type="ECO:0000256" key="8">
    <source>
        <dbReference type="ARBA" id="ARBA00023145"/>
    </source>
</evidence>
<dbReference type="FunFam" id="3.30.360.110:FF:000001">
    <property type="entry name" value="S-adenosylmethionine decarboxylase proenzyme"/>
    <property type="match status" value="1"/>
</dbReference>
<dbReference type="GO" id="GO:0004014">
    <property type="term" value="F:adenosylmethionine decarboxylase activity"/>
    <property type="evidence" value="ECO:0007669"/>
    <property type="project" value="UniProtKB-UniRule"/>
</dbReference>
<comment type="caution">
    <text evidence="16">The sequence shown here is derived from an EMBL/GenBank/DDBJ whole genome shotgun (WGS) entry which is preliminary data.</text>
</comment>
<feature type="active site" description="Proton acceptor; for processing activity" evidence="15">
    <location>
        <position position="70"/>
    </location>
</feature>
<comment type="pathway">
    <text evidence="1 15">Amine and polyamine biosynthesis; S-adenosylmethioninamine biosynthesis; S-adenosylmethioninamine from S-adenosyl-L-methionine: step 1/1.</text>
</comment>
<protein>
    <recommendedName>
        <fullName evidence="15">S-adenosylmethionine decarboxylase proenzyme</fullName>
        <shortName evidence="15">AdoMetDC</shortName>
        <shortName evidence="15">SAMDC</shortName>
        <ecNumber evidence="15">4.1.1.50</ecNumber>
    </recommendedName>
    <component>
        <recommendedName>
            <fullName evidence="15">S-adenosylmethionine decarboxylase beta chain</fullName>
        </recommendedName>
    </component>
    <component>
        <recommendedName>
            <fullName evidence="15">S-adenosylmethionine decarboxylase alpha chain</fullName>
        </recommendedName>
    </component>
</protein>
<evidence type="ECO:0000256" key="4">
    <source>
        <dbReference type="ARBA" id="ARBA00022793"/>
    </source>
</evidence>
<comment type="subunit">
    <text evidence="2 15">Heterotetramer of two alpha and two beta chains arranged as a dimer of alpha/beta heterodimers.</text>
</comment>
<keyword evidence="11 15" id="KW-0670">Pyruvate</keyword>
<dbReference type="Gene3D" id="3.30.160.750">
    <property type="match status" value="1"/>
</dbReference>
<comment type="function">
    <text evidence="13 15">Catalyzes the decarboxylation of S-adenosylmethionine to S-adenosylmethioninamine (dcAdoMet), the propylamine donor required for the synthesis of the polyamines spermine and spermidine from the diamine putrescine.</text>
</comment>
<keyword evidence="17" id="KW-1185">Reference proteome</keyword>
<evidence type="ECO:0000256" key="13">
    <source>
        <dbReference type="ARBA" id="ARBA00056215"/>
    </source>
</evidence>
<feature type="site" description="Cleavage (non-hydrolytic); by autolysis" evidence="15">
    <location>
        <begin position="64"/>
        <end position="65"/>
    </location>
</feature>
<evidence type="ECO:0000256" key="15">
    <source>
        <dbReference type="HAMAP-Rule" id="MF_00464"/>
    </source>
</evidence>
<dbReference type="SUPFAM" id="SSF56276">
    <property type="entry name" value="S-adenosylmethionine decarboxylase"/>
    <property type="match status" value="1"/>
</dbReference>
<dbReference type="PANTHER" id="PTHR33866">
    <property type="entry name" value="S-ADENOSYLMETHIONINE DECARBOXYLASE PROENZYME"/>
    <property type="match status" value="1"/>
</dbReference>
<proteinExistence type="inferred from homology"/>
<feature type="active site" description="Schiff-base intermediate with substrate; via pyruvic acid" evidence="15">
    <location>
        <position position="65"/>
    </location>
</feature>
<sequence length="137" mass="15431">MKLYALGTHLLIELKDCNPEILKDLESVRNILVEAAKKANATIISVNFHEFNPFGISGVIVIAESHLTIHTWPEYGFAAVDVFTCGDIIKPEVAAQYIIEAFECKSPSIVEMKRGIISYKNEKLPHKVCHEELQMVY</sequence>
<evidence type="ECO:0000256" key="12">
    <source>
        <dbReference type="ARBA" id="ARBA00048112"/>
    </source>
</evidence>
<evidence type="ECO:0000313" key="16">
    <source>
        <dbReference type="EMBL" id="GAQ94112.1"/>
    </source>
</evidence>
<dbReference type="GO" id="GO:0005829">
    <property type="term" value="C:cytosol"/>
    <property type="evidence" value="ECO:0007669"/>
    <property type="project" value="TreeGrafter"/>
</dbReference>
<comment type="similarity">
    <text evidence="14 15">Belongs to the prokaryotic AdoMetDC family. Type 1 subfamily.</text>
</comment>
<keyword evidence="6 15" id="KW-0745">Spermidine biosynthesis</keyword>
<keyword evidence="5 15" id="KW-0068">Autocatalytic cleavage</keyword>
<dbReference type="Proteomes" id="UP000054976">
    <property type="component" value="Unassembled WGS sequence"/>
</dbReference>
<dbReference type="UniPathway" id="UPA00331">
    <property type="reaction ID" value="UER00451"/>
</dbReference>
<dbReference type="GO" id="GO:0008295">
    <property type="term" value="P:spermidine biosynthetic process"/>
    <property type="evidence" value="ECO:0007669"/>
    <property type="project" value="UniProtKB-UniRule"/>
</dbReference>
<dbReference type="STRING" id="86166.TAGGR_1285"/>
<comment type="cofactor">
    <cofactor evidence="15">
        <name>pyruvate</name>
        <dbReference type="ChEBI" id="CHEBI:15361"/>
    </cofactor>
    <text evidence="15">Binds 1 pyruvoyl group covalently per subunit.</text>
</comment>
<evidence type="ECO:0000256" key="7">
    <source>
        <dbReference type="ARBA" id="ARBA00023115"/>
    </source>
</evidence>
<dbReference type="InterPro" id="IPR003826">
    <property type="entry name" value="AdoMetDC_fam_prok"/>
</dbReference>
<keyword evidence="3 15" id="KW-0949">S-adenosyl-L-methionine</keyword>
<evidence type="ECO:0000256" key="6">
    <source>
        <dbReference type="ARBA" id="ARBA00023066"/>
    </source>
</evidence>
<dbReference type="RefSeq" id="WP_236698876.1">
    <property type="nucleotide sequence ID" value="NZ_BCNO01000001.1"/>
</dbReference>
<keyword evidence="7 15" id="KW-0620">Polyamine biosynthesis</keyword>
<dbReference type="InterPro" id="IPR017716">
    <property type="entry name" value="S-AdoMet_deCOase_pro-enz"/>
</dbReference>
<accession>A0A0U9HLZ6</accession>
<evidence type="ECO:0000256" key="1">
    <source>
        <dbReference type="ARBA" id="ARBA00004911"/>
    </source>
</evidence>
<evidence type="ECO:0000256" key="11">
    <source>
        <dbReference type="ARBA" id="ARBA00023317"/>
    </source>
</evidence>
<evidence type="ECO:0000256" key="10">
    <source>
        <dbReference type="ARBA" id="ARBA00023270"/>
    </source>
</evidence>
<dbReference type="HAMAP" id="MF_00464">
    <property type="entry name" value="AdoMetDC_1"/>
    <property type="match status" value="1"/>
</dbReference>
<feature type="active site" description="Proton donor; for catalytic activity" evidence="15">
    <location>
        <position position="85"/>
    </location>
</feature>
<dbReference type="FunFam" id="3.30.160.750:FF:000004">
    <property type="entry name" value="S-adenosylmethionine decarboxylase proenzyme"/>
    <property type="match status" value="1"/>
</dbReference>
<keyword evidence="4 15" id="KW-0210">Decarboxylase</keyword>
<organism evidence="16 17">
    <name type="scientific">Thermodesulfovibrio aggregans</name>
    <dbReference type="NCBI Taxonomy" id="86166"/>
    <lineage>
        <taxon>Bacteria</taxon>
        <taxon>Pseudomonadati</taxon>
        <taxon>Nitrospirota</taxon>
        <taxon>Thermodesulfovibrionia</taxon>
        <taxon>Thermodesulfovibrionales</taxon>
        <taxon>Thermodesulfovibrionaceae</taxon>
        <taxon>Thermodesulfovibrio</taxon>
    </lineage>
</organism>
<dbReference type="InterPro" id="IPR016067">
    <property type="entry name" value="S-AdoMet_deCO2ase_core"/>
</dbReference>
<evidence type="ECO:0000313" key="17">
    <source>
        <dbReference type="Proteomes" id="UP000054976"/>
    </source>
</evidence>
<comment type="catalytic activity">
    <reaction evidence="12 15">
        <text>S-adenosyl-L-methionine + H(+) = S-adenosyl 3-(methylsulfanyl)propylamine + CO2</text>
        <dbReference type="Rhea" id="RHEA:15981"/>
        <dbReference type="ChEBI" id="CHEBI:15378"/>
        <dbReference type="ChEBI" id="CHEBI:16526"/>
        <dbReference type="ChEBI" id="CHEBI:57443"/>
        <dbReference type="ChEBI" id="CHEBI:59789"/>
        <dbReference type="EC" id="4.1.1.50"/>
    </reaction>
</comment>
<evidence type="ECO:0000256" key="5">
    <source>
        <dbReference type="ARBA" id="ARBA00022813"/>
    </source>
</evidence>
<dbReference type="InterPro" id="IPR042286">
    <property type="entry name" value="AdoMetDC_C"/>
</dbReference>
<keyword evidence="8 15" id="KW-0865">Zymogen</keyword>
<keyword evidence="10 15" id="KW-0704">Schiff base</keyword>
<dbReference type="AlphaFoldDB" id="A0A0U9HLZ6"/>
<dbReference type="PANTHER" id="PTHR33866:SF2">
    <property type="entry name" value="S-ADENOSYLMETHIONINE DECARBOXYLASE PROENZYME"/>
    <property type="match status" value="1"/>
</dbReference>
<dbReference type="InterPro" id="IPR042284">
    <property type="entry name" value="AdoMetDC_N"/>
</dbReference>
<dbReference type="EC" id="4.1.1.50" evidence="15"/>
<reference evidence="17" key="1">
    <citation type="submission" date="2016-01" db="EMBL/GenBank/DDBJ databases">
        <title>Draft genome sequence of Thermodesulfovibrio aggregans strain TGE-P1.</title>
        <authorList>
            <person name="Sekiguchi Y."/>
            <person name="Ohashi A."/>
            <person name="Matsuura N."/>
            <person name="Tourlousse M.D."/>
        </authorList>
    </citation>
    <scope>NUCLEOTIDE SEQUENCE [LARGE SCALE GENOMIC DNA]</scope>
    <source>
        <strain evidence="17">TGE-P1</strain>
    </source>
</reference>
<comment type="PTM">
    <text evidence="15">Is synthesized initially as an inactive proenzyme. Formation of the active enzyme involves a self-maturation process in which the active site pyruvoyl group is generated from an internal serine residue via an autocatalytic post-translational modification. Two non-identical subunits are generated from the proenzyme in this reaction, and the pyruvate is formed at the N-terminus of the alpha chain, which is derived from the carboxyl end of the proenzyme. The post-translation cleavage follows an unusual pathway, termed non-hydrolytic serinolysis, in which the side chain hydroxyl group of the serine supplies its oxygen atom to form the C-terminus of the beta chain, while the remainder of the serine residue undergoes an oxidative deamination to produce ammonia and the pyruvoyl group blocking the N-terminus of the alpha chain.</text>
</comment>
<evidence type="ECO:0000256" key="14">
    <source>
        <dbReference type="ARBA" id="ARBA00061583"/>
    </source>
</evidence>
<dbReference type="Pfam" id="PF02675">
    <property type="entry name" value="AdoMet_dc"/>
    <property type="match status" value="1"/>
</dbReference>
<evidence type="ECO:0000256" key="3">
    <source>
        <dbReference type="ARBA" id="ARBA00022691"/>
    </source>
</evidence>
<dbReference type="NCBIfam" id="TIGR03330">
    <property type="entry name" value="SAM_DCase_Bsu"/>
    <property type="match status" value="1"/>
</dbReference>
<evidence type="ECO:0000256" key="2">
    <source>
        <dbReference type="ARBA" id="ARBA00011601"/>
    </source>
</evidence>
<keyword evidence="9 15" id="KW-0456">Lyase</keyword>
<dbReference type="Gene3D" id="3.30.360.110">
    <property type="entry name" value="S-adenosylmethionine decarboxylase domain"/>
    <property type="match status" value="1"/>
</dbReference>
<dbReference type="EMBL" id="BCNO01000001">
    <property type="protein sequence ID" value="GAQ94112.1"/>
    <property type="molecule type" value="Genomic_DNA"/>
</dbReference>
<name>A0A0U9HLZ6_9BACT</name>
<evidence type="ECO:0000256" key="9">
    <source>
        <dbReference type="ARBA" id="ARBA00023239"/>
    </source>
</evidence>